<dbReference type="SUPFAM" id="SSF52540">
    <property type="entry name" value="P-loop containing nucleoside triphosphate hydrolases"/>
    <property type="match status" value="1"/>
</dbReference>
<dbReference type="Proteomes" id="UP000542674">
    <property type="component" value="Unassembled WGS sequence"/>
</dbReference>
<proteinExistence type="predicted"/>
<sequence>MSGSVVAFHSLGGSVREPALSWTAGLLCSWGHRVLCVDWSMQPHGLSRYLRPVPGLAELLLDQAGTDAVTPIRAQGRGRLYLIATGLPDGRATAVLRGLDWAARYHDDGWGDLVERHRARWVSDYDFVLVDTPAGTADPVGVCLAQLPDRVVTVVVPETTGPTLELLRLTEDRRDALPYDRARLQVLPVPYLQGLDARALPLFDAWADRRSPRVRADLARSDGGLSLSTDVLTTVAALVAHGFADTRTLARDRRSYVAGARHPHEAGLVLVCSPADAPFAARLALRLVGVDCVVAVVGGRLPAGVVPPDRHVCLVLGADDIGAVRAFGRAFDHLGDLRLFAVLVPGSPDRPVPGATVFRIDDGAAVDALAGRLRDGIRPVVRARSLVDRAAEALDDVLAERLSETDWAAVSGLVVRLRSAAARHDGRAVARVLDELGPPRPVGDLPAPDDLVREVPRLLDRLRSSPVGQEAGDLQGGRVGRA</sequence>
<reference evidence="1 2" key="1">
    <citation type="submission" date="2020-08" db="EMBL/GenBank/DDBJ databases">
        <title>Sequencing the genomes of 1000 actinobacteria strains.</title>
        <authorList>
            <person name="Klenk H.-P."/>
        </authorList>
    </citation>
    <scope>NUCLEOTIDE SEQUENCE [LARGE SCALE GENOMIC DNA]</scope>
    <source>
        <strain evidence="1 2">DSM 45084</strain>
    </source>
</reference>
<dbReference type="InterPro" id="IPR027417">
    <property type="entry name" value="P-loop_NTPase"/>
</dbReference>
<accession>A0A7W7T3M5</accession>
<dbReference type="EMBL" id="JACHJS010000001">
    <property type="protein sequence ID" value="MBB4965992.1"/>
    <property type="molecule type" value="Genomic_DNA"/>
</dbReference>
<organism evidence="1 2">
    <name type="scientific">Saccharothrix violaceirubra</name>
    <dbReference type="NCBI Taxonomy" id="413306"/>
    <lineage>
        <taxon>Bacteria</taxon>
        <taxon>Bacillati</taxon>
        <taxon>Actinomycetota</taxon>
        <taxon>Actinomycetes</taxon>
        <taxon>Pseudonocardiales</taxon>
        <taxon>Pseudonocardiaceae</taxon>
        <taxon>Saccharothrix</taxon>
    </lineage>
</organism>
<evidence type="ECO:0000313" key="2">
    <source>
        <dbReference type="Proteomes" id="UP000542674"/>
    </source>
</evidence>
<protein>
    <submittedName>
        <fullName evidence="1">Uncharacterized protein</fullName>
    </submittedName>
</protein>
<keyword evidence="2" id="KW-1185">Reference proteome</keyword>
<comment type="caution">
    <text evidence="1">The sequence shown here is derived from an EMBL/GenBank/DDBJ whole genome shotgun (WGS) entry which is preliminary data.</text>
</comment>
<evidence type="ECO:0000313" key="1">
    <source>
        <dbReference type="EMBL" id="MBB4965992.1"/>
    </source>
</evidence>
<name>A0A7W7T3M5_9PSEU</name>
<gene>
    <name evidence="1" type="ORF">F4559_003351</name>
</gene>
<dbReference type="Gene3D" id="3.40.50.300">
    <property type="entry name" value="P-loop containing nucleotide triphosphate hydrolases"/>
    <property type="match status" value="1"/>
</dbReference>
<dbReference type="AlphaFoldDB" id="A0A7W7T3M5"/>
<dbReference type="RefSeq" id="WP_184669753.1">
    <property type="nucleotide sequence ID" value="NZ_BAABAI010000002.1"/>
</dbReference>